<evidence type="ECO:0000256" key="7">
    <source>
        <dbReference type="ARBA" id="ARBA00034247"/>
    </source>
</evidence>
<dbReference type="InterPro" id="IPR029787">
    <property type="entry name" value="Nucleotide_cyclase"/>
</dbReference>
<evidence type="ECO:0000313" key="11">
    <source>
        <dbReference type="Proteomes" id="UP000316665"/>
    </source>
</evidence>
<dbReference type="InterPro" id="IPR033479">
    <property type="entry name" value="dCache_1"/>
</dbReference>
<comment type="subcellular location">
    <subcellularLocation>
        <location evidence="1">Cell membrane</location>
        <topology evidence="1">Multi-pass membrane protein</topology>
    </subcellularLocation>
</comment>
<dbReference type="NCBIfam" id="TIGR00254">
    <property type="entry name" value="GGDEF"/>
    <property type="match status" value="1"/>
</dbReference>
<sequence length="560" mass="61032">MSIPSKKGESMSATVRSAAHPGWLVFRSFSLVALATGCVVLACLFILAIQLSTIWHAREVRLHEAGDAAANVSQAVAQHAYDTLKEVDTLLLGLVERGDILGPSDVDRSRLQALLSSRVAELPQLQAIIVYADDDRVLISSGSGMPAYADSAGNEYLGHHRQHSELQPYIGMGAGKQANGDSIMGVSRRINLPDGRFGGVVLATVRLDYFRKFYEEFSIGEQGAILMQSAAGRIVLKRPFDGDVSEIETRPSPFFSEALAAVKIKETRASQGQDGKSRIISYRKITEYPLVVLTALSQDEALRGWRNDGCLQISALSALILLIGFLGCRMIRQLTSRLIIEEEFKESSDELKESNQLLTHLALQDGLTGLANRRSFDDALLVEFSRAQRAGNSLGLMMIDVDFFKQYNDIYGHVAGDECLKKIARVVATGMRRAGDLAARYGGEEMVLLLPGSDIDGAVSLAETIRHGIENVGVPHIGSPLCKVTASIGVAVFSLIKMETMAVTLLNAADHALYKAKASGRNNVCTCDSREKKFSRTNAVEINENWCQEYVGQADARLEH</sequence>
<dbReference type="Pfam" id="PF00990">
    <property type="entry name" value="GGDEF"/>
    <property type="match status" value="1"/>
</dbReference>
<gene>
    <name evidence="10" type="ORF">FJQ89_02770</name>
</gene>
<dbReference type="OrthoDB" id="9813903at2"/>
<evidence type="ECO:0000256" key="6">
    <source>
        <dbReference type="ARBA" id="ARBA00023136"/>
    </source>
</evidence>
<comment type="catalytic activity">
    <reaction evidence="7">
        <text>2 GTP = 3',3'-c-di-GMP + 2 diphosphate</text>
        <dbReference type="Rhea" id="RHEA:24898"/>
        <dbReference type="ChEBI" id="CHEBI:33019"/>
        <dbReference type="ChEBI" id="CHEBI:37565"/>
        <dbReference type="ChEBI" id="CHEBI:58805"/>
        <dbReference type="EC" id="2.7.7.65"/>
    </reaction>
</comment>
<dbReference type="InterPro" id="IPR000160">
    <property type="entry name" value="GGDEF_dom"/>
</dbReference>
<dbReference type="CDD" id="cd12915">
    <property type="entry name" value="PDC2_DGC_like"/>
    <property type="match status" value="1"/>
</dbReference>
<dbReference type="PANTHER" id="PTHR45138:SF9">
    <property type="entry name" value="DIGUANYLATE CYCLASE DGCM-RELATED"/>
    <property type="match status" value="1"/>
</dbReference>
<evidence type="ECO:0000256" key="3">
    <source>
        <dbReference type="ARBA" id="ARBA00022475"/>
    </source>
</evidence>
<evidence type="ECO:0000256" key="8">
    <source>
        <dbReference type="SAM" id="Phobius"/>
    </source>
</evidence>
<proteinExistence type="predicted"/>
<name>A0A4Y6RA42_9BURK</name>
<dbReference type="PANTHER" id="PTHR45138">
    <property type="entry name" value="REGULATORY COMPONENTS OF SENSORY TRANSDUCTION SYSTEM"/>
    <property type="match status" value="1"/>
</dbReference>
<dbReference type="SUPFAM" id="SSF55073">
    <property type="entry name" value="Nucleotide cyclase"/>
    <property type="match status" value="1"/>
</dbReference>
<dbReference type="Pfam" id="PF02743">
    <property type="entry name" value="dCache_1"/>
    <property type="match status" value="1"/>
</dbReference>
<evidence type="ECO:0000259" key="9">
    <source>
        <dbReference type="PROSITE" id="PS50887"/>
    </source>
</evidence>
<keyword evidence="3" id="KW-1003">Cell membrane</keyword>
<organism evidence="10 11">
    <name type="scientific">Janthinobacterium tructae</name>
    <dbReference type="NCBI Taxonomy" id="2590869"/>
    <lineage>
        <taxon>Bacteria</taxon>
        <taxon>Pseudomonadati</taxon>
        <taxon>Pseudomonadota</taxon>
        <taxon>Betaproteobacteria</taxon>
        <taxon>Burkholderiales</taxon>
        <taxon>Oxalobacteraceae</taxon>
        <taxon>Janthinobacterium</taxon>
    </lineage>
</organism>
<keyword evidence="5 8" id="KW-1133">Transmembrane helix</keyword>
<dbReference type="GO" id="GO:0005886">
    <property type="term" value="C:plasma membrane"/>
    <property type="evidence" value="ECO:0007669"/>
    <property type="project" value="UniProtKB-SubCell"/>
</dbReference>
<reference evidence="10 11" key="1">
    <citation type="submission" date="2019-06" db="EMBL/GenBank/DDBJ databases">
        <title>Complete genome sequence of Janthinobacterium sp. SNU WT3 isolated from diseased rainbow trout.</title>
        <authorList>
            <person name="Oh W.T."/>
            <person name="Park S.C."/>
        </authorList>
    </citation>
    <scope>NUCLEOTIDE SEQUENCE [LARGE SCALE GENOMIC DNA]</scope>
    <source>
        <strain evidence="10 11">SNU WT3</strain>
    </source>
</reference>
<dbReference type="AlphaFoldDB" id="A0A4Y6RA42"/>
<evidence type="ECO:0000256" key="4">
    <source>
        <dbReference type="ARBA" id="ARBA00022692"/>
    </source>
</evidence>
<feature type="domain" description="GGDEF" evidence="9">
    <location>
        <begin position="392"/>
        <end position="529"/>
    </location>
</feature>
<accession>A0A4Y6RA42</accession>
<dbReference type="Gene3D" id="3.30.450.20">
    <property type="entry name" value="PAS domain"/>
    <property type="match status" value="2"/>
</dbReference>
<dbReference type="KEGG" id="jas:FJQ89_02770"/>
<dbReference type="EMBL" id="CP041185">
    <property type="protein sequence ID" value="QDG69456.1"/>
    <property type="molecule type" value="Genomic_DNA"/>
</dbReference>
<dbReference type="Proteomes" id="UP000316665">
    <property type="component" value="Chromosome"/>
</dbReference>
<dbReference type="PROSITE" id="PS50887">
    <property type="entry name" value="GGDEF"/>
    <property type="match status" value="1"/>
</dbReference>
<feature type="transmembrane region" description="Helical" evidence="8">
    <location>
        <begin position="29"/>
        <end position="51"/>
    </location>
</feature>
<dbReference type="FunFam" id="3.30.70.270:FF:000001">
    <property type="entry name" value="Diguanylate cyclase domain protein"/>
    <property type="match status" value="1"/>
</dbReference>
<evidence type="ECO:0000256" key="2">
    <source>
        <dbReference type="ARBA" id="ARBA00012528"/>
    </source>
</evidence>
<dbReference type="SMART" id="SM00267">
    <property type="entry name" value="GGDEF"/>
    <property type="match status" value="1"/>
</dbReference>
<evidence type="ECO:0000256" key="5">
    <source>
        <dbReference type="ARBA" id="ARBA00022989"/>
    </source>
</evidence>
<evidence type="ECO:0000256" key="1">
    <source>
        <dbReference type="ARBA" id="ARBA00004651"/>
    </source>
</evidence>
<dbReference type="InterPro" id="IPR043128">
    <property type="entry name" value="Rev_trsase/Diguanyl_cyclase"/>
</dbReference>
<keyword evidence="11" id="KW-1185">Reference proteome</keyword>
<dbReference type="InterPro" id="IPR050469">
    <property type="entry name" value="Diguanylate_Cyclase"/>
</dbReference>
<keyword evidence="6 8" id="KW-0472">Membrane</keyword>
<evidence type="ECO:0000313" key="10">
    <source>
        <dbReference type="EMBL" id="QDG69456.1"/>
    </source>
</evidence>
<dbReference type="EC" id="2.7.7.65" evidence="2"/>
<protein>
    <recommendedName>
        <fullName evidence="2">diguanylate cyclase</fullName>
        <ecNumber evidence="2">2.7.7.65</ecNumber>
    </recommendedName>
</protein>
<dbReference type="CDD" id="cd01949">
    <property type="entry name" value="GGDEF"/>
    <property type="match status" value="1"/>
</dbReference>
<dbReference type="GO" id="GO:0052621">
    <property type="term" value="F:diguanylate cyclase activity"/>
    <property type="evidence" value="ECO:0007669"/>
    <property type="project" value="UniProtKB-EC"/>
</dbReference>
<dbReference type="Gene3D" id="3.30.70.270">
    <property type="match status" value="1"/>
</dbReference>
<keyword evidence="4 8" id="KW-0812">Transmembrane</keyword>
<dbReference type="CDD" id="cd12914">
    <property type="entry name" value="PDC1_DGC_like"/>
    <property type="match status" value="1"/>
</dbReference>